<keyword evidence="1" id="KW-0479">Metal-binding</keyword>
<keyword evidence="1" id="KW-0862">Zinc</keyword>
<gene>
    <name evidence="4" type="ORF">C8A00DRAFT_14573</name>
</gene>
<evidence type="ECO:0000313" key="4">
    <source>
        <dbReference type="EMBL" id="KAK4154263.1"/>
    </source>
</evidence>
<feature type="compositionally biased region" description="Basic and acidic residues" evidence="2">
    <location>
        <begin position="74"/>
        <end position="87"/>
    </location>
</feature>
<evidence type="ECO:0000259" key="3">
    <source>
        <dbReference type="PROSITE" id="PS50157"/>
    </source>
</evidence>
<name>A0AAN6VME9_9PEZI</name>
<sequence>MPYDPDWDLGGEGGTDIDTLGAAAGYRSLSLENDMGGMRMEEVMDEEGQQDDDEQGQEDWEEAEDMAVDTPRPGQDRYSERDPDATPRSRLPFPGAPKMEVILHSSPRRVAFTAPLDDGDDNLANLVTSDIVPGPRNKRPEESAARAQVMAPKAQQPAVHSTTLPSITPQPKKRGRPVGWRLGHGSYSALRSGLPPGSPIARPPAKKPTGEGKVRRRPGRKPAPTARQVYLKLNPHFLSFRCEWENCPAELQNLETLRKHLLIVHGGPSEQQQQAQQTLRCKWSTCTTSPLPSLETFTTHLETAHLLPYLWHAGDGPRNNSSSSSPKTSGLPSYLFSPDGKHQVTPSIDSQQQENDDDRKKRQARINRVLVLRDRHAPPEPEYTPREVEIIGEVMRAKRARQRMFGEYAARVCGGGGGGMEGWGG</sequence>
<dbReference type="EMBL" id="MU856916">
    <property type="protein sequence ID" value="KAK4154263.1"/>
    <property type="molecule type" value="Genomic_DNA"/>
</dbReference>
<evidence type="ECO:0000313" key="5">
    <source>
        <dbReference type="Proteomes" id="UP001302745"/>
    </source>
</evidence>
<feature type="region of interest" description="Disordered" evidence="2">
    <location>
        <begin position="113"/>
        <end position="225"/>
    </location>
</feature>
<dbReference type="AlphaFoldDB" id="A0AAN6VME9"/>
<dbReference type="Proteomes" id="UP001302745">
    <property type="component" value="Unassembled WGS sequence"/>
</dbReference>
<evidence type="ECO:0000256" key="1">
    <source>
        <dbReference type="PROSITE-ProRule" id="PRU00042"/>
    </source>
</evidence>
<feature type="region of interest" description="Disordered" evidence="2">
    <location>
        <begin position="34"/>
        <end position="96"/>
    </location>
</feature>
<dbReference type="InterPro" id="IPR013087">
    <property type="entry name" value="Znf_C2H2_type"/>
</dbReference>
<dbReference type="PROSITE" id="PS00028">
    <property type="entry name" value="ZINC_FINGER_C2H2_1"/>
    <property type="match status" value="1"/>
</dbReference>
<reference evidence="4" key="2">
    <citation type="submission" date="2023-05" db="EMBL/GenBank/DDBJ databases">
        <authorList>
            <consortium name="Lawrence Berkeley National Laboratory"/>
            <person name="Steindorff A."/>
            <person name="Hensen N."/>
            <person name="Bonometti L."/>
            <person name="Westerberg I."/>
            <person name="Brannstrom I.O."/>
            <person name="Guillou S."/>
            <person name="Cros-Aarteil S."/>
            <person name="Calhoun S."/>
            <person name="Haridas S."/>
            <person name="Kuo A."/>
            <person name="Mondo S."/>
            <person name="Pangilinan J."/>
            <person name="Riley R."/>
            <person name="Labutti K."/>
            <person name="Andreopoulos B."/>
            <person name="Lipzen A."/>
            <person name="Chen C."/>
            <person name="Yanf M."/>
            <person name="Daum C."/>
            <person name="Ng V."/>
            <person name="Clum A."/>
            <person name="Ohm R."/>
            <person name="Martin F."/>
            <person name="Silar P."/>
            <person name="Natvig D."/>
            <person name="Lalanne C."/>
            <person name="Gautier V."/>
            <person name="Ament-Velasquez S.L."/>
            <person name="Kruys A."/>
            <person name="Hutchinson M.I."/>
            <person name="Powell A.J."/>
            <person name="Barry K."/>
            <person name="Miller A.N."/>
            <person name="Grigoriev I.V."/>
            <person name="Debuchy R."/>
            <person name="Gladieux P."/>
            <person name="Thoren M.H."/>
            <person name="Johannesson H."/>
        </authorList>
    </citation>
    <scope>NUCLEOTIDE SEQUENCE</scope>
    <source>
        <strain evidence="4">CBS 538.74</strain>
    </source>
</reference>
<keyword evidence="1" id="KW-0863">Zinc-finger</keyword>
<feature type="compositionally biased region" description="Acidic residues" evidence="2">
    <location>
        <begin position="43"/>
        <end position="67"/>
    </location>
</feature>
<dbReference type="GO" id="GO:0008270">
    <property type="term" value="F:zinc ion binding"/>
    <property type="evidence" value="ECO:0007669"/>
    <property type="project" value="UniProtKB-KW"/>
</dbReference>
<protein>
    <recommendedName>
        <fullName evidence="3">C2H2-type domain-containing protein</fullName>
    </recommendedName>
</protein>
<feature type="domain" description="C2H2-type" evidence="3">
    <location>
        <begin position="240"/>
        <end position="270"/>
    </location>
</feature>
<organism evidence="4 5">
    <name type="scientific">Chaetomidium leptoderma</name>
    <dbReference type="NCBI Taxonomy" id="669021"/>
    <lineage>
        <taxon>Eukaryota</taxon>
        <taxon>Fungi</taxon>
        <taxon>Dikarya</taxon>
        <taxon>Ascomycota</taxon>
        <taxon>Pezizomycotina</taxon>
        <taxon>Sordariomycetes</taxon>
        <taxon>Sordariomycetidae</taxon>
        <taxon>Sordariales</taxon>
        <taxon>Chaetomiaceae</taxon>
        <taxon>Chaetomidium</taxon>
    </lineage>
</organism>
<reference evidence="4" key="1">
    <citation type="journal article" date="2023" name="Mol. Phylogenet. Evol.">
        <title>Genome-scale phylogeny and comparative genomics of the fungal order Sordariales.</title>
        <authorList>
            <person name="Hensen N."/>
            <person name="Bonometti L."/>
            <person name="Westerberg I."/>
            <person name="Brannstrom I.O."/>
            <person name="Guillou S."/>
            <person name="Cros-Aarteil S."/>
            <person name="Calhoun S."/>
            <person name="Haridas S."/>
            <person name="Kuo A."/>
            <person name="Mondo S."/>
            <person name="Pangilinan J."/>
            <person name="Riley R."/>
            <person name="LaButti K."/>
            <person name="Andreopoulos B."/>
            <person name="Lipzen A."/>
            <person name="Chen C."/>
            <person name="Yan M."/>
            <person name="Daum C."/>
            <person name="Ng V."/>
            <person name="Clum A."/>
            <person name="Steindorff A."/>
            <person name="Ohm R.A."/>
            <person name="Martin F."/>
            <person name="Silar P."/>
            <person name="Natvig D.O."/>
            <person name="Lalanne C."/>
            <person name="Gautier V."/>
            <person name="Ament-Velasquez S.L."/>
            <person name="Kruys A."/>
            <person name="Hutchinson M.I."/>
            <person name="Powell A.J."/>
            <person name="Barry K."/>
            <person name="Miller A.N."/>
            <person name="Grigoriev I.V."/>
            <person name="Debuchy R."/>
            <person name="Gladieux P."/>
            <person name="Hiltunen Thoren M."/>
            <person name="Johannesson H."/>
        </authorList>
    </citation>
    <scope>NUCLEOTIDE SEQUENCE</scope>
    <source>
        <strain evidence="4">CBS 538.74</strain>
    </source>
</reference>
<feature type="region of interest" description="Disordered" evidence="2">
    <location>
        <begin position="316"/>
        <end position="367"/>
    </location>
</feature>
<dbReference type="PROSITE" id="PS50157">
    <property type="entry name" value="ZINC_FINGER_C2H2_2"/>
    <property type="match status" value="1"/>
</dbReference>
<feature type="compositionally biased region" description="Polar residues" evidence="2">
    <location>
        <begin position="344"/>
        <end position="353"/>
    </location>
</feature>
<accession>A0AAN6VME9</accession>
<feature type="compositionally biased region" description="Polar residues" evidence="2">
    <location>
        <begin position="158"/>
        <end position="169"/>
    </location>
</feature>
<evidence type="ECO:0000256" key="2">
    <source>
        <dbReference type="SAM" id="MobiDB-lite"/>
    </source>
</evidence>
<keyword evidence="5" id="KW-1185">Reference proteome</keyword>
<proteinExistence type="predicted"/>
<dbReference type="SMART" id="SM00355">
    <property type="entry name" value="ZnF_C2H2"/>
    <property type="match status" value="2"/>
</dbReference>
<comment type="caution">
    <text evidence="4">The sequence shown here is derived from an EMBL/GenBank/DDBJ whole genome shotgun (WGS) entry which is preliminary data.</text>
</comment>